<keyword evidence="1" id="KW-0472">Membrane</keyword>
<dbReference type="Pfam" id="PF08592">
    <property type="entry name" value="Anthrone_oxy"/>
    <property type="match status" value="1"/>
</dbReference>
<dbReference type="InterPro" id="IPR013901">
    <property type="entry name" value="Anthrone_oxy"/>
</dbReference>
<reference evidence="2 3" key="1">
    <citation type="submission" date="2016-10" db="EMBL/GenBank/DDBJ databases">
        <authorList>
            <person name="de Groot N.N."/>
        </authorList>
    </citation>
    <scope>NUCLEOTIDE SEQUENCE [LARGE SCALE GENOMIC DNA]</scope>
    <source>
        <strain evidence="2 3">BH539</strain>
    </source>
</reference>
<feature type="transmembrane region" description="Helical" evidence="1">
    <location>
        <begin position="49"/>
        <end position="69"/>
    </location>
</feature>
<dbReference type="Proteomes" id="UP000198641">
    <property type="component" value="Unassembled WGS sequence"/>
</dbReference>
<sequence length="142" mass="14986">MLFGIVAVMCAGFFAGAATYISLVQQPAARTLGTAGAVKFFGPMYAKAAPFQASLALIGSVSALVSCWLGNGWLWLTGAIFLLAVVPFTLLVIKPTNDRLEDSGLDAASEEAETLLDKWSLLHAFRIGASIVSFVIFIIALT</sequence>
<protein>
    <recommendedName>
        <fullName evidence="4">DUF1772 domain-containing protein</fullName>
    </recommendedName>
</protein>
<keyword evidence="1" id="KW-0812">Transmembrane</keyword>
<dbReference type="OrthoDB" id="7041743at2"/>
<feature type="transmembrane region" description="Helical" evidence="1">
    <location>
        <begin position="121"/>
        <end position="141"/>
    </location>
</feature>
<evidence type="ECO:0000313" key="2">
    <source>
        <dbReference type="EMBL" id="SDG10468.1"/>
    </source>
</evidence>
<dbReference type="AlphaFoldDB" id="A0A1G7RI56"/>
<name>A0A1G7RI56_9GAMM</name>
<keyword evidence="3" id="KW-1185">Reference proteome</keyword>
<evidence type="ECO:0000313" key="3">
    <source>
        <dbReference type="Proteomes" id="UP000198641"/>
    </source>
</evidence>
<proteinExistence type="predicted"/>
<dbReference type="PANTHER" id="PTHR36535:SF1">
    <property type="entry name" value="DUF1772 DOMAIN-CONTAINING PROTEIN"/>
    <property type="match status" value="1"/>
</dbReference>
<dbReference type="STRING" id="284577.SAMN05216571_104281"/>
<dbReference type="RefSeq" id="WP_092524952.1">
    <property type="nucleotide sequence ID" value="NZ_FNCI01000004.1"/>
</dbReference>
<dbReference type="PANTHER" id="PTHR36535">
    <property type="entry name" value="YALI0E30327P"/>
    <property type="match status" value="1"/>
</dbReference>
<dbReference type="EMBL" id="FNCI01000004">
    <property type="protein sequence ID" value="SDG10468.1"/>
    <property type="molecule type" value="Genomic_DNA"/>
</dbReference>
<gene>
    <name evidence="2" type="ORF">SAMN05216571_104281</name>
</gene>
<organism evidence="2 3">
    <name type="scientific">Onishia taeanensis</name>
    <dbReference type="NCBI Taxonomy" id="284577"/>
    <lineage>
        <taxon>Bacteria</taxon>
        <taxon>Pseudomonadati</taxon>
        <taxon>Pseudomonadota</taxon>
        <taxon>Gammaproteobacteria</taxon>
        <taxon>Oceanospirillales</taxon>
        <taxon>Halomonadaceae</taxon>
        <taxon>Onishia</taxon>
    </lineage>
</organism>
<feature type="transmembrane region" description="Helical" evidence="1">
    <location>
        <begin position="74"/>
        <end position="93"/>
    </location>
</feature>
<evidence type="ECO:0000256" key="1">
    <source>
        <dbReference type="SAM" id="Phobius"/>
    </source>
</evidence>
<accession>A0A1G7RI56</accession>
<evidence type="ECO:0008006" key="4">
    <source>
        <dbReference type="Google" id="ProtNLM"/>
    </source>
</evidence>
<keyword evidence="1" id="KW-1133">Transmembrane helix</keyword>